<dbReference type="Proteomes" id="UP000023152">
    <property type="component" value="Unassembled WGS sequence"/>
</dbReference>
<gene>
    <name evidence="3" type="ORF">RFI_24045</name>
</gene>
<keyword evidence="1" id="KW-0811">Translocation</keyword>
<keyword evidence="1" id="KW-0653">Protein transport</keyword>
<comment type="caution">
    <text evidence="3">The sequence shown here is derived from an EMBL/GenBank/DDBJ whole genome shotgun (WGS) entry which is preliminary data.</text>
</comment>
<feature type="region of interest" description="Disordered" evidence="2">
    <location>
        <begin position="1"/>
        <end position="20"/>
    </location>
</feature>
<keyword evidence="1" id="KW-0539">Nucleus</keyword>
<dbReference type="InterPro" id="IPR011502">
    <property type="entry name" value="Nucleoporin_Nup85"/>
</dbReference>
<evidence type="ECO:0000256" key="2">
    <source>
        <dbReference type="SAM" id="MobiDB-lite"/>
    </source>
</evidence>
<feature type="compositionally biased region" description="Basic residues" evidence="2">
    <location>
        <begin position="1"/>
        <end position="16"/>
    </location>
</feature>
<comment type="subunit">
    <text evidence="1">Component of the nuclear pore complex (NPC).</text>
</comment>
<comment type="similarity">
    <text evidence="1">Belongs to the nucleoporin Nup85 family.</text>
</comment>
<keyword evidence="1" id="KW-0813">Transport</keyword>
<evidence type="ECO:0000313" key="4">
    <source>
        <dbReference type="Proteomes" id="UP000023152"/>
    </source>
</evidence>
<keyword evidence="1" id="KW-0472">Membrane</keyword>
<accession>X6MIR3</accession>
<comment type="function">
    <text evidence="1">Functions as a component of the nuclear pore complex (NPC).</text>
</comment>
<dbReference type="GO" id="GO:0015031">
    <property type="term" value="P:protein transport"/>
    <property type="evidence" value="ECO:0007669"/>
    <property type="project" value="UniProtKB-KW"/>
</dbReference>
<protein>
    <recommendedName>
        <fullName evidence="1">Nuclear pore complex protein Nup85</fullName>
    </recommendedName>
</protein>
<organism evidence="3 4">
    <name type="scientific">Reticulomyxa filosa</name>
    <dbReference type="NCBI Taxonomy" id="46433"/>
    <lineage>
        <taxon>Eukaryota</taxon>
        <taxon>Sar</taxon>
        <taxon>Rhizaria</taxon>
        <taxon>Retaria</taxon>
        <taxon>Foraminifera</taxon>
        <taxon>Monothalamids</taxon>
        <taxon>Reticulomyxidae</taxon>
        <taxon>Reticulomyxa</taxon>
    </lineage>
</organism>
<keyword evidence="4" id="KW-1185">Reference proteome</keyword>
<proteinExistence type="inferred from homology"/>
<dbReference type="AlphaFoldDB" id="X6MIR3"/>
<dbReference type="GO" id="GO:0031965">
    <property type="term" value="C:nuclear membrane"/>
    <property type="evidence" value="ECO:0007669"/>
    <property type="project" value="UniProtKB-UniRule"/>
</dbReference>
<dbReference type="Pfam" id="PF07575">
    <property type="entry name" value="Nucleopor_Nup85"/>
    <property type="match status" value="1"/>
</dbReference>
<keyword evidence="1" id="KW-0906">Nuclear pore complex</keyword>
<reference evidence="3 4" key="1">
    <citation type="journal article" date="2013" name="Curr. Biol.">
        <title>The Genome of the Foraminiferan Reticulomyxa filosa.</title>
        <authorList>
            <person name="Glockner G."/>
            <person name="Hulsmann N."/>
            <person name="Schleicher M."/>
            <person name="Noegel A.A."/>
            <person name="Eichinger L."/>
            <person name="Gallinger C."/>
            <person name="Pawlowski J."/>
            <person name="Sierra R."/>
            <person name="Euteneuer U."/>
            <person name="Pillet L."/>
            <person name="Moustafa A."/>
            <person name="Platzer M."/>
            <person name="Groth M."/>
            <person name="Szafranski K."/>
            <person name="Schliwa M."/>
        </authorList>
    </citation>
    <scope>NUCLEOTIDE SEQUENCE [LARGE SCALE GENOMIC DNA]</scope>
</reference>
<feature type="non-terminal residue" evidence="3">
    <location>
        <position position="1"/>
    </location>
</feature>
<dbReference type="EMBL" id="ASPP01020674">
    <property type="protein sequence ID" value="ETO13332.1"/>
    <property type="molecule type" value="Genomic_DNA"/>
</dbReference>
<evidence type="ECO:0000313" key="3">
    <source>
        <dbReference type="EMBL" id="ETO13332.1"/>
    </source>
</evidence>
<evidence type="ECO:0000256" key="1">
    <source>
        <dbReference type="RuleBase" id="RU365073"/>
    </source>
</evidence>
<name>X6MIR3_RETFI</name>
<sequence>KKTPKKKKKKKKKKKEIKTDKEAHEMMEICERMEMPFYVTSNICTKLANRAYFEQDYARMVYWCCYGKNVNLLDRYLCELAQHFVNLNDPSQWYLHLEEVINQSLDRNRVFQSCKSARLCIHLRALFRCLYDFQEQTDQPDVDVSFYPNLTQFRSEYKNNRNDKSHLSTMFTPVKKKHAAIGVAGDNNETFADNDAWLKRTLPVTPSVSRRPHDSNYTKYSRKYSTTIERIKAGKKTFLFPNKYKNLLK</sequence>
<keyword evidence="1" id="KW-0509">mRNA transport</keyword>
<dbReference type="GO" id="GO:0005643">
    <property type="term" value="C:nuclear pore"/>
    <property type="evidence" value="ECO:0007669"/>
    <property type="project" value="UniProtKB-SubCell"/>
</dbReference>
<comment type="subcellular location">
    <subcellularLocation>
        <location evidence="1">Nucleus</location>
        <location evidence="1">Nuclear pore complex</location>
    </subcellularLocation>
</comment>
<dbReference type="GO" id="GO:0051028">
    <property type="term" value="P:mRNA transport"/>
    <property type="evidence" value="ECO:0007669"/>
    <property type="project" value="UniProtKB-KW"/>
</dbReference>